<accession>A0AAV7LNM3</accession>
<gene>
    <name evidence="2" type="ORF">NDU88_005787</name>
</gene>
<keyword evidence="3" id="KW-1185">Reference proteome</keyword>
<reference evidence="2" key="1">
    <citation type="journal article" date="2022" name="bioRxiv">
        <title>Sequencing and chromosome-scale assembly of the giantPleurodeles waltlgenome.</title>
        <authorList>
            <person name="Brown T."/>
            <person name="Elewa A."/>
            <person name="Iarovenko S."/>
            <person name="Subramanian E."/>
            <person name="Araus A.J."/>
            <person name="Petzold A."/>
            <person name="Susuki M."/>
            <person name="Suzuki K.-i.T."/>
            <person name="Hayashi T."/>
            <person name="Toyoda A."/>
            <person name="Oliveira C."/>
            <person name="Osipova E."/>
            <person name="Leigh N.D."/>
            <person name="Simon A."/>
            <person name="Yun M.H."/>
        </authorList>
    </citation>
    <scope>NUCLEOTIDE SEQUENCE</scope>
    <source>
        <strain evidence="2">20211129_DDA</strain>
        <tissue evidence="2">Liver</tissue>
    </source>
</reference>
<protein>
    <submittedName>
        <fullName evidence="2">Uncharacterized protein</fullName>
    </submittedName>
</protein>
<dbReference type="AlphaFoldDB" id="A0AAV7LNM3"/>
<evidence type="ECO:0000313" key="2">
    <source>
        <dbReference type="EMBL" id="KAJ1092677.1"/>
    </source>
</evidence>
<sequence>MCFLESQGTLGWQTRSPGCDRVRITSPPADRPPIHRLSQCVTGELPRLRGLPIQRGSLGSLRGRPVPPAQVEGEITRSRPPFCFERPRMKKI</sequence>
<proteinExistence type="predicted"/>
<feature type="region of interest" description="Disordered" evidence="1">
    <location>
        <begin position="59"/>
        <end position="80"/>
    </location>
</feature>
<dbReference type="EMBL" id="JANPWB010000015">
    <property type="protein sequence ID" value="KAJ1092677.1"/>
    <property type="molecule type" value="Genomic_DNA"/>
</dbReference>
<dbReference type="Proteomes" id="UP001066276">
    <property type="component" value="Chromosome 11"/>
</dbReference>
<evidence type="ECO:0000256" key="1">
    <source>
        <dbReference type="SAM" id="MobiDB-lite"/>
    </source>
</evidence>
<evidence type="ECO:0000313" key="3">
    <source>
        <dbReference type="Proteomes" id="UP001066276"/>
    </source>
</evidence>
<name>A0AAV7LNM3_PLEWA</name>
<organism evidence="2 3">
    <name type="scientific">Pleurodeles waltl</name>
    <name type="common">Iberian ribbed newt</name>
    <dbReference type="NCBI Taxonomy" id="8319"/>
    <lineage>
        <taxon>Eukaryota</taxon>
        <taxon>Metazoa</taxon>
        <taxon>Chordata</taxon>
        <taxon>Craniata</taxon>
        <taxon>Vertebrata</taxon>
        <taxon>Euteleostomi</taxon>
        <taxon>Amphibia</taxon>
        <taxon>Batrachia</taxon>
        <taxon>Caudata</taxon>
        <taxon>Salamandroidea</taxon>
        <taxon>Salamandridae</taxon>
        <taxon>Pleurodelinae</taxon>
        <taxon>Pleurodeles</taxon>
    </lineage>
</organism>
<comment type="caution">
    <text evidence="2">The sequence shown here is derived from an EMBL/GenBank/DDBJ whole genome shotgun (WGS) entry which is preliminary data.</text>
</comment>